<reference evidence="2" key="1">
    <citation type="submission" date="2021-05" db="EMBL/GenBank/DDBJ databases">
        <authorList>
            <person name="Alioto T."/>
            <person name="Alioto T."/>
            <person name="Gomez Garrido J."/>
        </authorList>
    </citation>
    <scope>NUCLEOTIDE SEQUENCE</scope>
</reference>
<keyword evidence="1" id="KW-0472">Membrane</keyword>
<feature type="transmembrane region" description="Helical" evidence="1">
    <location>
        <begin position="66"/>
        <end position="86"/>
    </location>
</feature>
<evidence type="ECO:0000256" key="1">
    <source>
        <dbReference type="SAM" id="Phobius"/>
    </source>
</evidence>
<dbReference type="EMBL" id="HBUF01105902">
    <property type="protein sequence ID" value="CAG6639183.1"/>
    <property type="molecule type" value="Transcribed_RNA"/>
</dbReference>
<evidence type="ECO:0000313" key="2">
    <source>
        <dbReference type="EMBL" id="CAG6639183.1"/>
    </source>
</evidence>
<name>A0A8D8VYF9_9HEMI</name>
<proteinExistence type="predicted"/>
<feature type="transmembrane region" description="Helical" evidence="1">
    <location>
        <begin position="93"/>
        <end position="109"/>
    </location>
</feature>
<keyword evidence="1" id="KW-0812">Transmembrane</keyword>
<keyword evidence="1" id="KW-1133">Transmembrane helix</keyword>
<dbReference type="AlphaFoldDB" id="A0A8D8VYF9"/>
<protein>
    <submittedName>
        <fullName evidence="2">Uncharacterized protein</fullName>
    </submittedName>
</protein>
<accession>A0A8D8VYF9</accession>
<sequence length="110" mass="12453">MNNLKKLINYCSKTAIHLLTLLLSLVIAHHPIFLTIQGPFIEKCAISGIIIMSDIHTFTISDKYNYYHQTIFLLLNLSIIQFNHGIRFNHGSVISLISMILIFTIAVPVS</sequence>
<organism evidence="2">
    <name type="scientific">Cacopsylla melanoneura</name>
    <dbReference type="NCBI Taxonomy" id="428564"/>
    <lineage>
        <taxon>Eukaryota</taxon>
        <taxon>Metazoa</taxon>
        <taxon>Ecdysozoa</taxon>
        <taxon>Arthropoda</taxon>
        <taxon>Hexapoda</taxon>
        <taxon>Insecta</taxon>
        <taxon>Pterygota</taxon>
        <taxon>Neoptera</taxon>
        <taxon>Paraneoptera</taxon>
        <taxon>Hemiptera</taxon>
        <taxon>Sternorrhyncha</taxon>
        <taxon>Psylloidea</taxon>
        <taxon>Psyllidae</taxon>
        <taxon>Psyllinae</taxon>
        <taxon>Cacopsylla</taxon>
    </lineage>
</organism>